<evidence type="ECO:0000259" key="4">
    <source>
        <dbReference type="Pfam" id="PF00326"/>
    </source>
</evidence>
<dbReference type="PANTHER" id="PTHR42881">
    <property type="entry name" value="PROLYL ENDOPEPTIDASE"/>
    <property type="match status" value="1"/>
</dbReference>
<dbReference type="AlphaFoldDB" id="A0A931DCT6"/>
<dbReference type="InterPro" id="IPR023302">
    <property type="entry name" value="Pept_S9A_N"/>
</dbReference>
<feature type="domain" description="Peptidase S9A N-terminal" evidence="5">
    <location>
        <begin position="6"/>
        <end position="224"/>
    </location>
</feature>
<evidence type="ECO:0000256" key="3">
    <source>
        <dbReference type="ARBA" id="ARBA00022825"/>
    </source>
</evidence>
<comment type="caution">
    <text evidence="6">The sequence shown here is derived from an EMBL/GenBank/DDBJ whole genome shotgun (WGS) entry which is preliminary data.</text>
</comment>
<dbReference type="EMBL" id="JADOTZ010000001">
    <property type="protein sequence ID" value="MBG6085186.1"/>
    <property type="molecule type" value="Genomic_DNA"/>
</dbReference>
<dbReference type="SUPFAM" id="SSF53474">
    <property type="entry name" value="alpha/beta-Hydrolases"/>
    <property type="match status" value="1"/>
</dbReference>
<keyword evidence="2 6" id="KW-0378">Hydrolase</keyword>
<evidence type="ECO:0000259" key="5">
    <source>
        <dbReference type="Pfam" id="PF02897"/>
    </source>
</evidence>
<evidence type="ECO:0000256" key="2">
    <source>
        <dbReference type="ARBA" id="ARBA00022801"/>
    </source>
</evidence>
<dbReference type="PRINTS" id="PR00862">
    <property type="entry name" value="PROLIGOPTASE"/>
</dbReference>
<keyword evidence="3" id="KW-0720">Serine protease</keyword>
<proteinExistence type="predicted"/>
<dbReference type="GO" id="GO:0070012">
    <property type="term" value="F:oligopeptidase activity"/>
    <property type="evidence" value="ECO:0007669"/>
    <property type="project" value="TreeGrafter"/>
</dbReference>
<sequence>MTQSNPDQYEWLREIHGQDALEWVRARNAETEDWLVTDDYRALQQSLLEALQAPDRIPEVIKRGGHYYNFWRDAEHPKGLWRRTTWEAYLQDEPDWDILLDVDALAAAEGIDWVYAGVILLRPAEGDPYRRALVRLSPDGGDAVAVREYDVVTRAFVPSSEGGFNLPVAKTRVSWAGPDALYVATDFGPAADGTPSVTKSSYARTVRRVERGSTLAEAPEVFAVDQNHVLTAVHHDSTPGFERDIAVDAIDFHHWRTHVRAGDRWQPVAVPTDVSVAFHREWILFAPRTDAQIGDTEVPAGGLALAPAEAFLAGDAEVTVAFAPTANTALESYTFTRSALLITVLRDVASAVLVARPEDGWTTREVLSPASLESISVAAVDDEDPVAGEDLWLSTSGFLTPPTLQRARLDGDRLTEIVTAKRAPERFDPAGLRVEQHFARSADGTRVPYFQVGPSELTLDGANPTLMNGYGGFQVSLTPSYSPAVGRAWLTRTNDAGRTGVYVIANIRGGGEYGPAWHRAALRENRHRAYEDFAAIAADLAERGVCDREHLAATGRSNGGLLMGNMITGYGHLFGAISCGVPLLDMRHYTRLSAGHSWIAEYGDPDVPEDWAFVRGFSPQHRIAELDDDAVIPASLIWTATSDDRVGPVQARTMYAALTDRGFENVWYHEDLVGGHAGASDHEQAARMLTTSYAFLWRRVSGA</sequence>
<dbReference type="InterPro" id="IPR002470">
    <property type="entry name" value="Peptidase_S9A"/>
</dbReference>
<dbReference type="Pfam" id="PF00326">
    <property type="entry name" value="Peptidase_S9"/>
    <property type="match status" value="1"/>
</dbReference>
<dbReference type="SUPFAM" id="SSF50993">
    <property type="entry name" value="Peptidase/esterase 'gauge' domain"/>
    <property type="match status" value="1"/>
</dbReference>
<dbReference type="GO" id="GO:0005829">
    <property type="term" value="C:cytosol"/>
    <property type="evidence" value="ECO:0007669"/>
    <property type="project" value="TreeGrafter"/>
</dbReference>
<dbReference type="Gene3D" id="2.130.10.120">
    <property type="entry name" value="Prolyl oligopeptidase, N-terminal domain"/>
    <property type="match status" value="1"/>
</dbReference>
<evidence type="ECO:0000256" key="1">
    <source>
        <dbReference type="ARBA" id="ARBA00022670"/>
    </source>
</evidence>
<dbReference type="RefSeq" id="WP_196836397.1">
    <property type="nucleotide sequence ID" value="NZ_JADOTZ010000001.1"/>
</dbReference>
<protein>
    <submittedName>
        <fullName evidence="6">Prolyl oligopeptidase</fullName>
        <ecNumber evidence="6">3.4.21.26</ecNumber>
    </submittedName>
</protein>
<dbReference type="EC" id="3.4.21.26" evidence="6"/>
<dbReference type="PANTHER" id="PTHR42881:SF13">
    <property type="entry name" value="PROLYL ENDOPEPTIDASE"/>
    <property type="match status" value="1"/>
</dbReference>
<evidence type="ECO:0000313" key="6">
    <source>
        <dbReference type="EMBL" id="MBG6085186.1"/>
    </source>
</evidence>
<dbReference type="Pfam" id="PF02897">
    <property type="entry name" value="Peptidase_S9_N"/>
    <property type="match status" value="1"/>
</dbReference>
<keyword evidence="1" id="KW-0645">Protease</keyword>
<keyword evidence="7" id="KW-1185">Reference proteome</keyword>
<dbReference type="InterPro" id="IPR001375">
    <property type="entry name" value="Peptidase_S9_cat"/>
</dbReference>
<dbReference type="Gene3D" id="3.40.50.1820">
    <property type="entry name" value="alpha/beta hydrolase"/>
    <property type="match status" value="1"/>
</dbReference>
<dbReference type="Proteomes" id="UP000625033">
    <property type="component" value="Unassembled WGS sequence"/>
</dbReference>
<accession>A0A931DCT6</accession>
<dbReference type="GO" id="GO:0004252">
    <property type="term" value="F:serine-type endopeptidase activity"/>
    <property type="evidence" value="ECO:0007669"/>
    <property type="project" value="UniProtKB-EC"/>
</dbReference>
<dbReference type="InterPro" id="IPR051167">
    <property type="entry name" value="Prolyl_oligopep/macrocyclase"/>
</dbReference>
<name>A0A931DCT6_9MICC</name>
<dbReference type="InterPro" id="IPR029058">
    <property type="entry name" value="AB_hydrolase_fold"/>
</dbReference>
<feature type="domain" description="Peptidase S9 prolyl oligopeptidase catalytic" evidence="4">
    <location>
        <begin position="498"/>
        <end position="699"/>
    </location>
</feature>
<dbReference type="GO" id="GO:0006508">
    <property type="term" value="P:proteolysis"/>
    <property type="evidence" value="ECO:0007669"/>
    <property type="project" value="UniProtKB-KW"/>
</dbReference>
<organism evidence="6 7">
    <name type="scientific">Zhihengliuella flava</name>
    <dbReference type="NCBI Taxonomy" id="1285193"/>
    <lineage>
        <taxon>Bacteria</taxon>
        <taxon>Bacillati</taxon>
        <taxon>Actinomycetota</taxon>
        <taxon>Actinomycetes</taxon>
        <taxon>Micrococcales</taxon>
        <taxon>Micrococcaceae</taxon>
        <taxon>Zhihengliuella</taxon>
    </lineage>
</organism>
<evidence type="ECO:0000313" key="7">
    <source>
        <dbReference type="Proteomes" id="UP000625033"/>
    </source>
</evidence>
<reference evidence="6" key="1">
    <citation type="submission" date="2020-11" db="EMBL/GenBank/DDBJ databases">
        <title>Sequencing the genomes of 1000 actinobacteria strains.</title>
        <authorList>
            <person name="Klenk H.-P."/>
        </authorList>
    </citation>
    <scope>NUCLEOTIDE SEQUENCE</scope>
    <source>
        <strain evidence="6">DSM 26152</strain>
    </source>
</reference>
<gene>
    <name evidence="6" type="ORF">IW252_001953</name>
</gene>